<accession>A0ABD1ZIB6</accession>
<dbReference type="Proteomes" id="UP001605036">
    <property type="component" value="Unassembled WGS sequence"/>
</dbReference>
<evidence type="ECO:0000256" key="1">
    <source>
        <dbReference type="SAM" id="MobiDB-lite"/>
    </source>
</evidence>
<dbReference type="SUPFAM" id="SSF103511">
    <property type="entry name" value="Chlorophyll a-b binding protein"/>
    <property type="match status" value="1"/>
</dbReference>
<dbReference type="EMBL" id="JBHFFA010000001">
    <property type="protein sequence ID" value="KAL2650690.1"/>
    <property type="molecule type" value="Genomic_DNA"/>
</dbReference>
<organism evidence="2 3">
    <name type="scientific">Riccia fluitans</name>
    <dbReference type="NCBI Taxonomy" id="41844"/>
    <lineage>
        <taxon>Eukaryota</taxon>
        <taxon>Viridiplantae</taxon>
        <taxon>Streptophyta</taxon>
        <taxon>Embryophyta</taxon>
        <taxon>Marchantiophyta</taxon>
        <taxon>Marchantiopsida</taxon>
        <taxon>Marchantiidae</taxon>
        <taxon>Marchantiales</taxon>
        <taxon>Ricciaceae</taxon>
        <taxon>Riccia</taxon>
    </lineage>
</organism>
<name>A0ABD1ZIB6_9MARC</name>
<evidence type="ECO:0000313" key="2">
    <source>
        <dbReference type="EMBL" id="KAL2650690.1"/>
    </source>
</evidence>
<sequence length="202" mass="21876">MALRSLFLSSGVAGTPCHFTIRQSGSTKRNVVPKQQQRAGLLRIRAQEEGKESRSVEEAAVGGGDDEDFEARLARLQRKVTSGSGKKAEVRKARKEGGLEPMTSSSSSSGKSKDLFIPPVPLKDPVADGLVVEFGMKPYVERMNGRIAVLGLTALLLVELATGDSLIKFHDSGTIFVQVYTVIGLAGIYAKFEKERISVWPK</sequence>
<reference evidence="2 3" key="1">
    <citation type="submission" date="2024-09" db="EMBL/GenBank/DDBJ databases">
        <title>Chromosome-scale assembly of Riccia fluitans.</title>
        <authorList>
            <person name="Paukszto L."/>
            <person name="Sawicki J."/>
            <person name="Karawczyk K."/>
            <person name="Piernik-Szablinska J."/>
            <person name="Szczecinska M."/>
            <person name="Mazdziarz M."/>
        </authorList>
    </citation>
    <scope>NUCLEOTIDE SEQUENCE [LARGE SCALE GENOMIC DNA]</scope>
    <source>
        <strain evidence="2">Rf_01</strain>
        <tissue evidence="2">Aerial parts of the thallus</tissue>
    </source>
</reference>
<comment type="caution">
    <text evidence="2">The sequence shown here is derived from an EMBL/GenBank/DDBJ whole genome shotgun (WGS) entry which is preliminary data.</text>
</comment>
<protein>
    <submittedName>
        <fullName evidence="2">Uncharacterized protein</fullName>
    </submittedName>
</protein>
<evidence type="ECO:0000313" key="3">
    <source>
        <dbReference type="Proteomes" id="UP001605036"/>
    </source>
</evidence>
<feature type="compositionally biased region" description="Basic and acidic residues" evidence="1">
    <location>
        <begin position="86"/>
        <end position="98"/>
    </location>
</feature>
<feature type="region of interest" description="Disordered" evidence="1">
    <location>
        <begin position="80"/>
        <end position="112"/>
    </location>
</feature>
<dbReference type="AlphaFoldDB" id="A0ABD1ZIB6"/>
<gene>
    <name evidence="2" type="ORF">R1flu_018818</name>
</gene>
<keyword evidence="3" id="KW-1185">Reference proteome</keyword>
<proteinExistence type="predicted"/>